<sequence>MVVAANTVEMDPQGLDRVEALFQEQIDQGTHPGSALAVYRHG</sequence>
<reference evidence="1" key="1">
    <citation type="submission" date="2018-05" db="EMBL/GenBank/DDBJ databases">
        <authorList>
            <person name="Lanie J.A."/>
            <person name="Ng W.-L."/>
            <person name="Kazmierczak K.M."/>
            <person name="Andrzejewski T.M."/>
            <person name="Davidsen T.M."/>
            <person name="Wayne K.J."/>
            <person name="Tettelin H."/>
            <person name="Glass J.I."/>
            <person name="Rusch D."/>
            <person name="Podicherti R."/>
            <person name="Tsui H.-C.T."/>
            <person name="Winkler M.E."/>
        </authorList>
    </citation>
    <scope>NUCLEOTIDE SEQUENCE</scope>
</reference>
<gene>
    <name evidence="1" type="ORF">METZ01_LOCUS417378</name>
</gene>
<proteinExistence type="predicted"/>
<protein>
    <submittedName>
        <fullName evidence="1">Uncharacterized protein</fullName>
    </submittedName>
</protein>
<dbReference type="AlphaFoldDB" id="A0A382X0X6"/>
<name>A0A382X0X6_9ZZZZ</name>
<feature type="non-terminal residue" evidence="1">
    <location>
        <position position="42"/>
    </location>
</feature>
<organism evidence="1">
    <name type="scientific">marine metagenome</name>
    <dbReference type="NCBI Taxonomy" id="408172"/>
    <lineage>
        <taxon>unclassified sequences</taxon>
        <taxon>metagenomes</taxon>
        <taxon>ecological metagenomes</taxon>
    </lineage>
</organism>
<accession>A0A382X0X6</accession>
<dbReference type="EMBL" id="UINC01163943">
    <property type="protein sequence ID" value="SVD64524.1"/>
    <property type="molecule type" value="Genomic_DNA"/>
</dbReference>
<evidence type="ECO:0000313" key="1">
    <source>
        <dbReference type="EMBL" id="SVD64524.1"/>
    </source>
</evidence>